<dbReference type="Proteomes" id="UP000681967">
    <property type="component" value="Unassembled WGS sequence"/>
</dbReference>
<organism evidence="1 2">
    <name type="scientific">Rotaria magnacalcarata</name>
    <dbReference type="NCBI Taxonomy" id="392030"/>
    <lineage>
        <taxon>Eukaryota</taxon>
        <taxon>Metazoa</taxon>
        <taxon>Spiralia</taxon>
        <taxon>Gnathifera</taxon>
        <taxon>Rotifera</taxon>
        <taxon>Eurotatoria</taxon>
        <taxon>Bdelloidea</taxon>
        <taxon>Philodinida</taxon>
        <taxon>Philodinidae</taxon>
        <taxon>Rotaria</taxon>
    </lineage>
</organism>
<evidence type="ECO:0000313" key="1">
    <source>
        <dbReference type="EMBL" id="CAF4811341.1"/>
    </source>
</evidence>
<sequence length="30" mass="3391">MNLIVFQQTDKVCLSCPVNASIKRIILPFV</sequence>
<protein>
    <submittedName>
        <fullName evidence="1">Uncharacterized protein</fullName>
    </submittedName>
</protein>
<proteinExistence type="predicted"/>
<comment type="caution">
    <text evidence="1">The sequence shown here is derived from an EMBL/GenBank/DDBJ whole genome shotgun (WGS) entry which is preliminary data.</text>
</comment>
<evidence type="ECO:0000313" key="2">
    <source>
        <dbReference type="Proteomes" id="UP000681967"/>
    </source>
</evidence>
<dbReference type="EMBL" id="CAJOBH010142327">
    <property type="protein sequence ID" value="CAF4811341.1"/>
    <property type="molecule type" value="Genomic_DNA"/>
</dbReference>
<feature type="non-terminal residue" evidence="1">
    <location>
        <position position="30"/>
    </location>
</feature>
<name>A0A8S3BE25_9BILA</name>
<gene>
    <name evidence="1" type="ORF">BYL167_LOCUS48577</name>
</gene>
<dbReference type="AlphaFoldDB" id="A0A8S3BE25"/>
<accession>A0A8S3BE25</accession>
<reference evidence="1" key="1">
    <citation type="submission" date="2021-02" db="EMBL/GenBank/DDBJ databases">
        <authorList>
            <person name="Nowell W R."/>
        </authorList>
    </citation>
    <scope>NUCLEOTIDE SEQUENCE</scope>
</reference>